<dbReference type="EMBL" id="BMHB01000003">
    <property type="protein sequence ID" value="GGI17331.1"/>
    <property type="molecule type" value="Genomic_DNA"/>
</dbReference>
<evidence type="ECO:0000313" key="3">
    <source>
        <dbReference type="Proteomes" id="UP000626244"/>
    </source>
</evidence>
<dbReference type="Proteomes" id="UP000626244">
    <property type="component" value="Unassembled WGS sequence"/>
</dbReference>
<dbReference type="GO" id="GO:0097175">
    <property type="term" value="P:1,6-anhydro-N-acetyl-beta-muramic acid catabolic process"/>
    <property type="evidence" value="ECO:0007669"/>
    <property type="project" value="UniProtKB-UniRule"/>
</dbReference>
<dbReference type="GO" id="GO:0009254">
    <property type="term" value="P:peptidoglycan turnover"/>
    <property type="evidence" value="ECO:0007669"/>
    <property type="project" value="UniProtKB-UniRule"/>
</dbReference>
<keyword evidence="1" id="KW-0808">Transferase</keyword>
<dbReference type="RefSeq" id="WP_088002174.1">
    <property type="nucleotide sequence ID" value="NZ_BMHB01000003.1"/>
</dbReference>
<keyword evidence="1 2" id="KW-0418">Kinase</keyword>
<dbReference type="UniPathway" id="UPA00544"/>
<keyword evidence="1" id="KW-0119">Carbohydrate metabolism</keyword>
<feature type="binding site" evidence="1">
    <location>
        <begin position="10"/>
        <end position="17"/>
    </location>
    <ligand>
        <name>ATP</name>
        <dbReference type="ChEBI" id="CHEBI:30616"/>
    </ligand>
</feature>
<dbReference type="InterPro" id="IPR005338">
    <property type="entry name" value="Anhydro_N_Ac-Mur_kinase"/>
</dbReference>
<keyword evidence="3" id="KW-1185">Reference proteome</keyword>
<comment type="catalytic activity">
    <reaction evidence="1">
        <text>1,6-anhydro-N-acetyl-beta-muramate + ATP + H2O = N-acetyl-D-muramate 6-phosphate + ADP + H(+)</text>
        <dbReference type="Rhea" id="RHEA:24952"/>
        <dbReference type="ChEBI" id="CHEBI:15377"/>
        <dbReference type="ChEBI" id="CHEBI:15378"/>
        <dbReference type="ChEBI" id="CHEBI:30616"/>
        <dbReference type="ChEBI" id="CHEBI:58690"/>
        <dbReference type="ChEBI" id="CHEBI:58722"/>
        <dbReference type="ChEBI" id="CHEBI:456216"/>
        <dbReference type="EC" id="2.7.1.170"/>
    </reaction>
</comment>
<comment type="function">
    <text evidence="1">Catalyzes the specific phosphorylation of 1,6-anhydro-N-acetylmuramic acid (anhMurNAc) with the simultaneous cleavage of the 1,6-anhydro ring, generating MurNAc-6-P. Is required for the utilization of anhMurNAc either imported from the medium or derived from its own cell wall murein, and thus plays a role in cell wall recycling.</text>
</comment>
<dbReference type="HAMAP" id="MF_01270">
    <property type="entry name" value="AnhMurNAc_kinase"/>
    <property type="match status" value="1"/>
</dbReference>
<dbReference type="GO" id="GO:0005524">
    <property type="term" value="F:ATP binding"/>
    <property type="evidence" value="ECO:0007669"/>
    <property type="project" value="UniProtKB-UniRule"/>
</dbReference>
<dbReference type="Gene3D" id="3.30.420.40">
    <property type="match status" value="2"/>
</dbReference>
<accession>A0A8J3F4Z6</accession>
<dbReference type="NCBIfam" id="NF007148">
    <property type="entry name" value="PRK09585.3-2"/>
    <property type="match status" value="1"/>
</dbReference>
<sequence length="382" mass="41634">MGFAVGLMSGTSLDGIDAALVELKGSGLETEVRLIDFMTISIEQSLLREIEDAITLKSSNAQHLCSLNFKLGYAFANAVKQICEKNQFSLKELDFIGSHGQTIYHQPELEGQFIQSTLQLGEPAVIAYETSTKVVSNFRVMDMAAGGYGAPLVPYSELLLYQNKSKSRLLQNIGGIGNVTVIPKNATVDQLVAFDTGPGNMIIDEICKRFFYVPYDANGDLAAKGTVHERLLERCMSIPYILAPIPKTTGRELFGSQFVDQILAEFKEVSTYDLVATMTMFTAKSIAENYKQFIFPKQSIDEVIVSGGGSHNKTLLRMLQDLLGNDCKVCTQEDIGYSSDAKEAIAFAILANETLHGIPSNVPSATKAGRSVILGNITPVPY</sequence>
<comment type="pathway">
    <text evidence="1">Cell wall biogenesis; peptidoglycan recycling.</text>
</comment>
<dbReference type="Pfam" id="PF03702">
    <property type="entry name" value="AnmK"/>
    <property type="match status" value="1"/>
</dbReference>
<dbReference type="PANTHER" id="PTHR30605:SF0">
    <property type="entry name" value="ANHYDRO-N-ACETYLMURAMIC ACID KINASE"/>
    <property type="match status" value="1"/>
</dbReference>
<name>A0A8J3F4Z6_9BACI</name>
<evidence type="ECO:0000313" key="2">
    <source>
        <dbReference type="EMBL" id="GGI17331.1"/>
    </source>
</evidence>
<comment type="pathway">
    <text evidence="1">Amino-sugar metabolism; 1,6-anhydro-N-acetylmuramate degradation.</text>
</comment>
<gene>
    <name evidence="1 2" type="primary">anmK</name>
    <name evidence="2" type="ORF">GCM10007380_37410</name>
</gene>
<reference evidence="3" key="1">
    <citation type="journal article" date="2019" name="Int. J. Syst. Evol. Microbiol.">
        <title>The Global Catalogue of Microorganisms (GCM) 10K type strain sequencing project: providing services to taxonomists for standard genome sequencing and annotation.</title>
        <authorList>
            <consortium name="The Broad Institute Genomics Platform"/>
            <consortium name="The Broad Institute Genome Sequencing Center for Infectious Disease"/>
            <person name="Wu L."/>
            <person name="Ma J."/>
        </authorList>
    </citation>
    <scope>NUCLEOTIDE SEQUENCE [LARGE SCALE GENOMIC DNA]</scope>
    <source>
        <strain evidence="3">CGMCC 1.14993</strain>
    </source>
</reference>
<keyword evidence="1" id="KW-0067">ATP-binding</keyword>
<dbReference type="AlphaFoldDB" id="A0A8J3F4Z6"/>
<keyword evidence="1" id="KW-0547">Nucleotide-binding</keyword>
<comment type="similarity">
    <text evidence="1">Belongs to the anhydro-N-acetylmuramic acid kinase family.</text>
</comment>
<dbReference type="InterPro" id="IPR043129">
    <property type="entry name" value="ATPase_NBD"/>
</dbReference>
<dbReference type="GO" id="GO:0006040">
    <property type="term" value="P:amino sugar metabolic process"/>
    <property type="evidence" value="ECO:0007669"/>
    <property type="project" value="InterPro"/>
</dbReference>
<dbReference type="GO" id="GO:0016773">
    <property type="term" value="F:phosphotransferase activity, alcohol group as acceptor"/>
    <property type="evidence" value="ECO:0007669"/>
    <property type="project" value="UniProtKB-UniRule"/>
</dbReference>
<dbReference type="OrthoDB" id="9763949at2"/>
<organism evidence="2 3">
    <name type="scientific">Gottfriedia solisilvae</name>
    <dbReference type="NCBI Taxonomy" id="1516104"/>
    <lineage>
        <taxon>Bacteria</taxon>
        <taxon>Bacillati</taxon>
        <taxon>Bacillota</taxon>
        <taxon>Bacilli</taxon>
        <taxon>Bacillales</taxon>
        <taxon>Bacillaceae</taxon>
        <taxon>Gottfriedia</taxon>
    </lineage>
</organism>
<comment type="caution">
    <text evidence="2">The sequence shown here is derived from an EMBL/GenBank/DDBJ whole genome shotgun (WGS) entry which is preliminary data.</text>
</comment>
<dbReference type="EC" id="2.7.1.170" evidence="1"/>
<dbReference type="PANTHER" id="PTHR30605">
    <property type="entry name" value="ANHYDRO-N-ACETYLMURAMIC ACID KINASE"/>
    <property type="match status" value="1"/>
</dbReference>
<dbReference type="NCBIfam" id="NF007142">
    <property type="entry name" value="PRK09585.2-1"/>
    <property type="match status" value="1"/>
</dbReference>
<proteinExistence type="inferred from homology"/>
<dbReference type="CDD" id="cd24050">
    <property type="entry name" value="ASKHA_NBD_ANMK"/>
    <property type="match status" value="1"/>
</dbReference>
<protein>
    <recommendedName>
        <fullName evidence="1">Anhydro-N-acetylmuramic acid kinase</fullName>
        <ecNumber evidence="1">2.7.1.170</ecNumber>
    </recommendedName>
    <alternativeName>
        <fullName evidence="1">AnhMurNAc kinase</fullName>
    </alternativeName>
</protein>
<dbReference type="UniPathway" id="UPA00343"/>
<evidence type="ECO:0000256" key="1">
    <source>
        <dbReference type="HAMAP-Rule" id="MF_01270"/>
    </source>
</evidence>
<dbReference type="SUPFAM" id="SSF53067">
    <property type="entry name" value="Actin-like ATPase domain"/>
    <property type="match status" value="1"/>
</dbReference>
<dbReference type="GO" id="GO:0016301">
    <property type="term" value="F:kinase activity"/>
    <property type="evidence" value="ECO:0007669"/>
    <property type="project" value="UniProtKB-KW"/>
</dbReference>